<organism evidence="1 2">
    <name type="scientific">Bauhinia variegata</name>
    <name type="common">Purple orchid tree</name>
    <name type="synonym">Phanera variegata</name>
    <dbReference type="NCBI Taxonomy" id="167791"/>
    <lineage>
        <taxon>Eukaryota</taxon>
        <taxon>Viridiplantae</taxon>
        <taxon>Streptophyta</taxon>
        <taxon>Embryophyta</taxon>
        <taxon>Tracheophyta</taxon>
        <taxon>Spermatophyta</taxon>
        <taxon>Magnoliopsida</taxon>
        <taxon>eudicotyledons</taxon>
        <taxon>Gunneridae</taxon>
        <taxon>Pentapetalae</taxon>
        <taxon>rosids</taxon>
        <taxon>fabids</taxon>
        <taxon>Fabales</taxon>
        <taxon>Fabaceae</taxon>
        <taxon>Cercidoideae</taxon>
        <taxon>Cercideae</taxon>
        <taxon>Bauhiniinae</taxon>
        <taxon>Bauhinia</taxon>
    </lineage>
</organism>
<proteinExistence type="predicted"/>
<reference evidence="1 2" key="1">
    <citation type="journal article" date="2022" name="DNA Res.">
        <title>Chromosomal-level genome assembly of the orchid tree Bauhinia variegata (Leguminosae; Cercidoideae) supports the allotetraploid origin hypothesis of Bauhinia.</title>
        <authorList>
            <person name="Zhong Y."/>
            <person name="Chen Y."/>
            <person name="Zheng D."/>
            <person name="Pang J."/>
            <person name="Liu Y."/>
            <person name="Luo S."/>
            <person name="Meng S."/>
            <person name="Qian L."/>
            <person name="Wei D."/>
            <person name="Dai S."/>
            <person name="Zhou R."/>
        </authorList>
    </citation>
    <scope>NUCLEOTIDE SEQUENCE [LARGE SCALE GENOMIC DNA]</scope>
    <source>
        <strain evidence="1">BV-YZ2020</strain>
    </source>
</reference>
<dbReference type="EMBL" id="CM039437">
    <property type="protein sequence ID" value="KAI4306131.1"/>
    <property type="molecule type" value="Genomic_DNA"/>
</dbReference>
<name>A0ACB9L8Q6_BAUVA</name>
<gene>
    <name evidence="1" type="ORF">L6164_029437</name>
</gene>
<sequence length="199" mass="22246">MELQKKSLLLLLRTQAGKSLEIINFSCGSWRVGIPCNVVPCSMWCWINSTIQIVEHEEALRTSNALEIFSKEGIKKMKNDLGESVDGMAGFPGIGCLQALEAIKIASAVGEPLSGRMLLFDAFFHGFVLYARCSTLYYVEIRGRSMDCEVCGENSTFTQQKLREFDYENFTRSSFCSCHLVSIMKITSSDSFEVKSTSN</sequence>
<evidence type="ECO:0000313" key="1">
    <source>
        <dbReference type="EMBL" id="KAI4306131.1"/>
    </source>
</evidence>
<dbReference type="Proteomes" id="UP000828941">
    <property type="component" value="Chromosome 12"/>
</dbReference>
<protein>
    <submittedName>
        <fullName evidence="1">Uncharacterized protein</fullName>
    </submittedName>
</protein>
<evidence type="ECO:0000313" key="2">
    <source>
        <dbReference type="Proteomes" id="UP000828941"/>
    </source>
</evidence>
<comment type="caution">
    <text evidence="1">The sequence shown here is derived from an EMBL/GenBank/DDBJ whole genome shotgun (WGS) entry which is preliminary data.</text>
</comment>
<keyword evidence="2" id="KW-1185">Reference proteome</keyword>
<accession>A0ACB9L8Q6</accession>